<reference evidence="2 3" key="1">
    <citation type="submission" date="2017-07" db="EMBL/GenBank/DDBJ databases">
        <title>In vitro design and evaluation of phage cocktails against multidrug-resistant Aeromonas salmonicida.</title>
        <authorList>
            <person name="Chen L."/>
            <person name="Yuan S."/>
            <person name="Ma Y."/>
        </authorList>
    </citation>
    <scope>NUCLEOTIDE SEQUENCE [LARGE SCALE GENOMIC DNA]</scope>
</reference>
<dbReference type="KEGG" id="vg:40089420"/>
<keyword evidence="1" id="KW-0472">Membrane</keyword>
<feature type="transmembrane region" description="Helical" evidence="1">
    <location>
        <begin position="69"/>
        <end position="98"/>
    </location>
</feature>
<dbReference type="EMBL" id="MF479730">
    <property type="protein sequence ID" value="ASU00599.1"/>
    <property type="molecule type" value="Genomic_DNA"/>
</dbReference>
<evidence type="ECO:0000313" key="2">
    <source>
        <dbReference type="EMBL" id="ASU00599.1"/>
    </source>
</evidence>
<evidence type="ECO:0000256" key="1">
    <source>
        <dbReference type="SAM" id="Phobius"/>
    </source>
</evidence>
<dbReference type="Proteomes" id="UP000221110">
    <property type="component" value="Segment"/>
</dbReference>
<name>A0A223LGI2_9CAUD</name>
<keyword evidence="3" id="KW-1185">Reference proteome</keyword>
<dbReference type="RefSeq" id="YP_009613050.1">
    <property type="nucleotide sequence ID" value="NC_042019.1"/>
</dbReference>
<keyword evidence="1" id="KW-1133">Transmembrane helix</keyword>
<feature type="transmembrane region" description="Helical" evidence="1">
    <location>
        <begin position="27"/>
        <end position="49"/>
    </location>
</feature>
<dbReference type="GeneID" id="40089420"/>
<evidence type="ECO:0008006" key="4">
    <source>
        <dbReference type="Google" id="ProtNLM"/>
    </source>
</evidence>
<accession>A0A223LGI2</accession>
<protein>
    <recommendedName>
        <fullName evidence="4">Phage protein</fullName>
    </recommendedName>
</protein>
<organism evidence="2 3">
    <name type="scientific">Aeromonas phage AS-gz</name>
    <dbReference type="NCBI Taxonomy" id="2026082"/>
    <lineage>
        <taxon>Viruses</taxon>
        <taxon>Duplodnaviria</taxon>
        <taxon>Heunggongvirae</taxon>
        <taxon>Uroviricota</taxon>
        <taxon>Caudoviricetes</taxon>
        <taxon>Pantevenvirales</taxon>
        <taxon>Straboviridae</taxon>
        <taxon>Tulanevirus</taxon>
        <taxon>Tulanevirus asgz</taxon>
    </lineage>
</organism>
<evidence type="ECO:0000313" key="3">
    <source>
        <dbReference type="Proteomes" id="UP000221110"/>
    </source>
</evidence>
<keyword evidence="1" id="KW-0812">Transmembrane</keyword>
<proteinExistence type="predicted"/>
<sequence>MKINTKSWHYRFLNSLNTNIPNSLCPYFWKVVFAITWITGLILLLIAFFTSIGARIFEGIGFALDNMVLYWSLAAVVGTVTVTSAIVLVVAVIFGFVWAKENFKPPYKEEPLIITFVKNKKSKICPRLEFEDMSKKTEE</sequence>